<proteinExistence type="predicted"/>
<sequence>MTTASTITFYDIHANVDPVPTMSPSTLRVRYALNLKGIAFEAVWVEFPDIEEVCKGLGVAPTGKSRDGKPRYTLPAIKDASTGIALSDGTEIIEYLDKAYPNTPALLPRDIIALQLATYSALVPGFLAIYPLYAARAVKLFNPDTQRWWRETRAVLFGKSLEEAEPRGKEKTQVLNKFIADFGEVYQWMSRGDGSFSTGERTVSFVELTLAGMLNSLKIVFGEDSEEWQKIASWNNASWLRFLSKHEQYHKVIA</sequence>
<accession>A0A9P5ZZY5</accession>
<comment type="caution">
    <text evidence="2">The sequence shown here is derived from an EMBL/GenBank/DDBJ whole genome shotgun (WGS) entry which is preliminary data.</text>
</comment>
<feature type="domain" description="GST N-terminal" evidence="1">
    <location>
        <begin position="13"/>
        <end position="104"/>
    </location>
</feature>
<dbReference type="GO" id="GO:0016034">
    <property type="term" value="F:maleylacetoacetate isomerase activity"/>
    <property type="evidence" value="ECO:0007669"/>
    <property type="project" value="TreeGrafter"/>
</dbReference>
<dbReference type="InterPro" id="IPR004045">
    <property type="entry name" value="Glutathione_S-Trfase_N"/>
</dbReference>
<keyword evidence="3" id="KW-1185">Reference proteome</keyword>
<dbReference type="Gene3D" id="1.20.1050.10">
    <property type="match status" value="1"/>
</dbReference>
<dbReference type="GO" id="GO:0006559">
    <property type="term" value="P:L-phenylalanine catabolic process"/>
    <property type="evidence" value="ECO:0007669"/>
    <property type="project" value="TreeGrafter"/>
</dbReference>
<dbReference type="GO" id="GO:0006749">
    <property type="term" value="P:glutathione metabolic process"/>
    <property type="evidence" value="ECO:0007669"/>
    <property type="project" value="TreeGrafter"/>
</dbReference>
<dbReference type="Pfam" id="PF22041">
    <property type="entry name" value="GST_C_7"/>
    <property type="match status" value="1"/>
</dbReference>
<gene>
    <name evidence="2" type="ORF">BDN71DRAFT_1481618</name>
</gene>
<dbReference type="PANTHER" id="PTHR42673:SF4">
    <property type="entry name" value="MALEYLACETOACETATE ISOMERASE"/>
    <property type="match status" value="1"/>
</dbReference>
<dbReference type="Proteomes" id="UP000807025">
    <property type="component" value="Unassembled WGS sequence"/>
</dbReference>
<evidence type="ECO:0000313" key="2">
    <source>
        <dbReference type="EMBL" id="KAF9497652.1"/>
    </source>
</evidence>
<dbReference type="InterPro" id="IPR054416">
    <property type="entry name" value="GST_UstS-like_C"/>
</dbReference>
<dbReference type="SUPFAM" id="SSF52833">
    <property type="entry name" value="Thioredoxin-like"/>
    <property type="match status" value="1"/>
</dbReference>
<reference evidence="2" key="1">
    <citation type="submission" date="2020-11" db="EMBL/GenBank/DDBJ databases">
        <authorList>
            <consortium name="DOE Joint Genome Institute"/>
            <person name="Ahrendt S."/>
            <person name="Riley R."/>
            <person name="Andreopoulos W."/>
            <person name="Labutti K."/>
            <person name="Pangilinan J."/>
            <person name="Ruiz-Duenas F.J."/>
            <person name="Barrasa J.M."/>
            <person name="Sanchez-Garcia M."/>
            <person name="Camarero S."/>
            <person name="Miyauchi S."/>
            <person name="Serrano A."/>
            <person name="Linde D."/>
            <person name="Babiker R."/>
            <person name="Drula E."/>
            <person name="Ayuso-Fernandez I."/>
            <person name="Pacheco R."/>
            <person name="Padilla G."/>
            <person name="Ferreira P."/>
            <person name="Barriuso J."/>
            <person name="Kellner H."/>
            <person name="Castanera R."/>
            <person name="Alfaro M."/>
            <person name="Ramirez L."/>
            <person name="Pisabarro A.G."/>
            <person name="Kuo A."/>
            <person name="Tritt A."/>
            <person name="Lipzen A."/>
            <person name="He G."/>
            <person name="Yan M."/>
            <person name="Ng V."/>
            <person name="Cullen D."/>
            <person name="Martin F."/>
            <person name="Rosso M.-N."/>
            <person name="Henrissat B."/>
            <person name="Hibbett D."/>
            <person name="Martinez A.T."/>
            <person name="Grigoriev I.V."/>
        </authorList>
    </citation>
    <scope>NUCLEOTIDE SEQUENCE</scope>
    <source>
        <strain evidence="2">ATCC 90797</strain>
    </source>
</reference>
<evidence type="ECO:0000259" key="1">
    <source>
        <dbReference type="PROSITE" id="PS50404"/>
    </source>
</evidence>
<dbReference type="OrthoDB" id="4951845at2759"/>
<dbReference type="PROSITE" id="PS50404">
    <property type="entry name" value="GST_NTER"/>
    <property type="match status" value="1"/>
</dbReference>
<dbReference type="Gene3D" id="3.40.30.10">
    <property type="entry name" value="Glutaredoxin"/>
    <property type="match status" value="1"/>
</dbReference>
<dbReference type="Pfam" id="PF13409">
    <property type="entry name" value="GST_N_2"/>
    <property type="match status" value="1"/>
</dbReference>
<dbReference type="EMBL" id="MU154542">
    <property type="protein sequence ID" value="KAF9497652.1"/>
    <property type="molecule type" value="Genomic_DNA"/>
</dbReference>
<organism evidence="2 3">
    <name type="scientific">Pleurotus eryngii</name>
    <name type="common">Boletus of the steppes</name>
    <dbReference type="NCBI Taxonomy" id="5323"/>
    <lineage>
        <taxon>Eukaryota</taxon>
        <taxon>Fungi</taxon>
        <taxon>Dikarya</taxon>
        <taxon>Basidiomycota</taxon>
        <taxon>Agaricomycotina</taxon>
        <taxon>Agaricomycetes</taxon>
        <taxon>Agaricomycetidae</taxon>
        <taxon>Agaricales</taxon>
        <taxon>Pleurotineae</taxon>
        <taxon>Pleurotaceae</taxon>
        <taxon>Pleurotus</taxon>
    </lineage>
</organism>
<protein>
    <recommendedName>
        <fullName evidence="1">GST N-terminal domain-containing protein</fullName>
    </recommendedName>
</protein>
<dbReference type="GO" id="GO:0004364">
    <property type="term" value="F:glutathione transferase activity"/>
    <property type="evidence" value="ECO:0007669"/>
    <property type="project" value="TreeGrafter"/>
</dbReference>
<dbReference type="PANTHER" id="PTHR42673">
    <property type="entry name" value="MALEYLACETOACETATE ISOMERASE"/>
    <property type="match status" value="1"/>
</dbReference>
<evidence type="ECO:0000313" key="3">
    <source>
        <dbReference type="Proteomes" id="UP000807025"/>
    </source>
</evidence>
<dbReference type="AlphaFoldDB" id="A0A9P5ZZY5"/>
<name>A0A9P5ZZY5_PLEER</name>
<dbReference type="InterPro" id="IPR036249">
    <property type="entry name" value="Thioredoxin-like_sf"/>
</dbReference>